<feature type="region of interest" description="Disordered" evidence="1">
    <location>
        <begin position="57"/>
        <end position="152"/>
    </location>
</feature>
<feature type="compositionally biased region" description="Low complexity" evidence="1">
    <location>
        <begin position="130"/>
        <end position="152"/>
    </location>
</feature>
<evidence type="ECO:0000256" key="1">
    <source>
        <dbReference type="SAM" id="MobiDB-lite"/>
    </source>
</evidence>
<feature type="compositionally biased region" description="Low complexity" evidence="1">
    <location>
        <begin position="75"/>
        <end position="90"/>
    </location>
</feature>
<evidence type="ECO:0000313" key="3">
    <source>
        <dbReference type="EMBL" id="CAB3779592.1"/>
    </source>
</evidence>
<feature type="domain" description="Putative regulatory protein FmdB zinc ribbon" evidence="2">
    <location>
        <begin position="1"/>
        <end position="42"/>
    </location>
</feature>
<evidence type="ECO:0000259" key="2">
    <source>
        <dbReference type="SMART" id="SM00834"/>
    </source>
</evidence>
<organism evidence="3 4">
    <name type="scientific">Pararobbsia alpina</name>
    <dbReference type="NCBI Taxonomy" id="621374"/>
    <lineage>
        <taxon>Bacteria</taxon>
        <taxon>Pseudomonadati</taxon>
        <taxon>Pseudomonadota</taxon>
        <taxon>Betaproteobacteria</taxon>
        <taxon>Burkholderiales</taxon>
        <taxon>Burkholderiaceae</taxon>
        <taxon>Pararobbsia</taxon>
    </lineage>
</organism>
<name>A0A6S7AWQ6_9BURK</name>
<proteinExistence type="predicted"/>
<keyword evidence="4" id="KW-1185">Reference proteome</keyword>
<dbReference type="PANTHER" id="PTHR34404">
    <property type="entry name" value="REGULATORY PROTEIN, FMDB FAMILY"/>
    <property type="match status" value="1"/>
</dbReference>
<dbReference type="Pfam" id="PF09723">
    <property type="entry name" value="Zn_ribbon_8"/>
    <property type="match status" value="1"/>
</dbReference>
<dbReference type="Proteomes" id="UP000494115">
    <property type="component" value="Unassembled WGS sequence"/>
</dbReference>
<sequence>MPIYAYRCESCGLAQDMLRKISDPPLSICPECGKDTFRKQVTAAGFQLKGSGWYVTDFRNNGNAPAKGGKKDGESGTAAPAAAAEGASAGSGDGGDKAGAGAKSGGSSGDSGSSSGSNAASGAAGGSGASGSSPAPASSSGSTSSSGGMTSS</sequence>
<feature type="compositionally biased region" description="Low complexity" evidence="1">
    <location>
        <begin position="110"/>
        <end position="122"/>
    </location>
</feature>
<dbReference type="InterPro" id="IPR013429">
    <property type="entry name" value="Regulatory_FmdB_Zinc_ribbon"/>
</dbReference>
<accession>A0A6S7AWQ6</accession>
<evidence type="ECO:0000313" key="4">
    <source>
        <dbReference type="Proteomes" id="UP000494115"/>
    </source>
</evidence>
<dbReference type="PANTHER" id="PTHR34404:SF2">
    <property type="entry name" value="CONSERVED SERINE RICH PROTEIN"/>
    <property type="match status" value="1"/>
</dbReference>
<gene>
    <name evidence="3" type="ORF">LMG28138_00854</name>
</gene>
<dbReference type="EMBL" id="CADIKM010000003">
    <property type="protein sequence ID" value="CAB3779592.1"/>
    <property type="molecule type" value="Genomic_DNA"/>
</dbReference>
<protein>
    <recommendedName>
        <fullName evidence="2">Putative regulatory protein FmdB zinc ribbon domain-containing protein</fullName>
    </recommendedName>
</protein>
<reference evidence="3 4" key="1">
    <citation type="submission" date="2020-04" db="EMBL/GenBank/DDBJ databases">
        <authorList>
            <person name="De Canck E."/>
        </authorList>
    </citation>
    <scope>NUCLEOTIDE SEQUENCE [LARGE SCALE GENOMIC DNA]</scope>
    <source>
        <strain evidence="3 4">LMG 28138</strain>
    </source>
</reference>
<dbReference type="AlphaFoldDB" id="A0A6S7AWQ6"/>
<dbReference type="NCBIfam" id="TIGR02605">
    <property type="entry name" value="CxxC_CxxC_SSSS"/>
    <property type="match status" value="1"/>
</dbReference>
<dbReference type="SMART" id="SM00834">
    <property type="entry name" value="CxxC_CXXC_SSSS"/>
    <property type="match status" value="1"/>
</dbReference>
<dbReference type="RefSeq" id="WP_175103406.1">
    <property type="nucleotide sequence ID" value="NZ_CADIKM010000003.1"/>
</dbReference>